<gene>
    <name evidence="2" type="ORF">PROFUN_03845</name>
</gene>
<dbReference type="CDD" id="cd00173">
    <property type="entry name" value="SH2"/>
    <property type="match status" value="1"/>
</dbReference>
<dbReference type="STRING" id="1890364.A0A2P6NIA6"/>
<dbReference type="EMBL" id="MDYQ01000078">
    <property type="protein sequence ID" value="PRP83690.1"/>
    <property type="molecule type" value="Genomic_DNA"/>
</dbReference>
<protein>
    <submittedName>
        <fullName evidence="2">F-box only protein 4-like</fullName>
    </submittedName>
</protein>
<dbReference type="GO" id="GO:0031146">
    <property type="term" value="P:SCF-dependent proteasomal ubiquitin-dependent protein catabolic process"/>
    <property type="evidence" value="ECO:0007669"/>
    <property type="project" value="InterPro"/>
</dbReference>
<dbReference type="InParanoid" id="A0A2P6NIA6"/>
<dbReference type="AlphaFoldDB" id="A0A2P6NIA6"/>
<proteinExistence type="predicted"/>
<dbReference type="GO" id="GO:0000209">
    <property type="term" value="P:protein polyubiquitination"/>
    <property type="evidence" value="ECO:0007669"/>
    <property type="project" value="TreeGrafter"/>
</dbReference>
<dbReference type="SUPFAM" id="SSF81383">
    <property type="entry name" value="F-box domain"/>
    <property type="match status" value="1"/>
</dbReference>
<dbReference type="Gene3D" id="1.20.1280.50">
    <property type="match status" value="1"/>
</dbReference>
<dbReference type="InterPro" id="IPR036047">
    <property type="entry name" value="F-box-like_dom_sf"/>
</dbReference>
<evidence type="ECO:0000313" key="3">
    <source>
        <dbReference type="Proteomes" id="UP000241769"/>
    </source>
</evidence>
<dbReference type="InterPro" id="IPR001810">
    <property type="entry name" value="F-box_dom"/>
</dbReference>
<comment type="caution">
    <text evidence="2">The sequence shown here is derived from an EMBL/GenBank/DDBJ whole genome shotgun (WGS) entry which is preliminary data.</text>
</comment>
<reference evidence="2 3" key="1">
    <citation type="journal article" date="2018" name="Genome Biol. Evol.">
        <title>Multiple Roots of Fruiting Body Formation in Amoebozoa.</title>
        <authorList>
            <person name="Hillmann F."/>
            <person name="Forbes G."/>
            <person name="Novohradska S."/>
            <person name="Ferling I."/>
            <person name="Riege K."/>
            <person name="Groth M."/>
            <person name="Westermann M."/>
            <person name="Marz M."/>
            <person name="Spaller T."/>
            <person name="Winckler T."/>
            <person name="Schaap P."/>
            <person name="Glockner G."/>
        </authorList>
    </citation>
    <scope>NUCLEOTIDE SEQUENCE [LARGE SCALE GENOMIC DNA]</scope>
    <source>
        <strain evidence="2 3">Jena</strain>
    </source>
</reference>
<feature type="domain" description="F-box" evidence="1">
    <location>
        <begin position="50"/>
        <end position="96"/>
    </location>
</feature>
<keyword evidence="3" id="KW-1185">Reference proteome</keyword>
<name>A0A2P6NIA6_9EUKA</name>
<dbReference type="Pfam" id="PF12937">
    <property type="entry name" value="F-box-like"/>
    <property type="match status" value="1"/>
</dbReference>
<dbReference type="OrthoDB" id="10257471at2759"/>
<dbReference type="PANTHER" id="PTHR16008">
    <property type="entry name" value="F-BOX ONLY PROTEIN 4"/>
    <property type="match status" value="1"/>
</dbReference>
<dbReference type="InterPro" id="IPR039588">
    <property type="entry name" value="FBXO4"/>
</dbReference>
<dbReference type="InterPro" id="IPR036860">
    <property type="entry name" value="SH2_dom_sf"/>
</dbReference>
<organism evidence="2 3">
    <name type="scientific">Planoprotostelium fungivorum</name>
    <dbReference type="NCBI Taxonomy" id="1890364"/>
    <lineage>
        <taxon>Eukaryota</taxon>
        <taxon>Amoebozoa</taxon>
        <taxon>Evosea</taxon>
        <taxon>Variosea</taxon>
        <taxon>Cavosteliida</taxon>
        <taxon>Cavosteliaceae</taxon>
        <taxon>Planoprotostelium</taxon>
    </lineage>
</organism>
<dbReference type="GO" id="GO:0019005">
    <property type="term" value="C:SCF ubiquitin ligase complex"/>
    <property type="evidence" value="ECO:0007669"/>
    <property type="project" value="TreeGrafter"/>
</dbReference>
<accession>A0A2P6NIA6</accession>
<evidence type="ECO:0000259" key="1">
    <source>
        <dbReference type="PROSITE" id="PS50181"/>
    </source>
</evidence>
<dbReference type="SUPFAM" id="SSF55550">
    <property type="entry name" value="SH2 domain"/>
    <property type="match status" value="1"/>
</dbReference>
<evidence type="ECO:0000313" key="2">
    <source>
        <dbReference type="EMBL" id="PRP83690.1"/>
    </source>
</evidence>
<dbReference type="PROSITE" id="PS50181">
    <property type="entry name" value="FBOX"/>
    <property type="match status" value="1"/>
</dbReference>
<dbReference type="PANTHER" id="PTHR16008:SF4">
    <property type="entry name" value="F-BOX ONLY PROTEIN 4"/>
    <property type="match status" value="1"/>
</dbReference>
<dbReference type="Proteomes" id="UP000241769">
    <property type="component" value="Unassembled WGS sequence"/>
</dbReference>
<sequence length="227" mass="26421">MSKFRLHFAVEAKSMRGQRLLKRLLSGGSDLSRKKERAEGHHCDGDGDDVTSMDDLPVDVQLVIVTFCDIHSVCNLASLNRRWNEMLKRPILWRQLCGRDFDIVILPSAECTWHQVYKSMIPFDRDEHHFQRCFYGAMRVGAANTTLFGRPRGSFIFRGSSRGDRELSWVDERGRVRHNRMRKTLEGYVGDHWEDETPYTSLGQIMSNHPELTNPLYDLSMTQWFPD</sequence>